<evidence type="ECO:0000313" key="3">
    <source>
        <dbReference type="Proteomes" id="UP000299102"/>
    </source>
</evidence>
<gene>
    <name evidence="2" type="ORF">EVAR_22919_1</name>
</gene>
<keyword evidence="3" id="KW-1185">Reference proteome</keyword>
<sequence length="107" mass="11758">MSFGGNEDAGGRIKSAHSALRRRRSGCGESESPALYVKRHLPAGRQMAGEKTTSPSAHADKVRFGVRRRRSGRNATRTDARGVGDSLRSFNRVTVSRPTRRRLRPGV</sequence>
<dbReference type="EMBL" id="BGZK01000227">
    <property type="protein sequence ID" value="GBP30018.1"/>
    <property type="molecule type" value="Genomic_DNA"/>
</dbReference>
<accession>A0A4C1UUA4</accession>
<reference evidence="2 3" key="1">
    <citation type="journal article" date="2019" name="Commun. Biol.">
        <title>The bagworm genome reveals a unique fibroin gene that provides high tensile strength.</title>
        <authorList>
            <person name="Kono N."/>
            <person name="Nakamura H."/>
            <person name="Ohtoshi R."/>
            <person name="Tomita M."/>
            <person name="Numata K."/>
            <person name="Arakawa K."/>
        </authorList>
    </citation>
    <scope>NUCLEOTIDE SEQUENCE [LARGE SCALE GENOMIC DNA]</scope>
</reference>
<feature type="region of interest" description="Disordered" evidence="1">
    <location>
        <begin position="1"/>
        <end position="85"/>
    </location>
</feature>
<proteinExistence type="predicted"/>
<organism evidence="2 3">
    <name type="scientific">Eumeta variegata</name>
    <name type="common">Bagworm moth</name>
    <name type="synonym">Eumeta japonica</name>
    <dbReference type="NCBI Taxonomy" id="151549"/>
    <lineage>
        <taxon>Eukaryota</taxon>
        <taxon>Metazoa</taxon>
        <taxon>Ecdysozoa</taxon>
        <taxon>Arthropoda</taxon>
        <taxon>Hexapoda</taxon>
        <taxon>Insecta</taxon>
        <taxon>Pterygota</taxon>
        <taxon>Neoptera</taxon>
        <taxon>Endopterygota</taxon>
        <taxon>Lepidoptera</taxon>
        <taxon>Glossata</taxon>
        <taxon>Ditrysia</taxon>
        <taxon>Tineoidea</taxon>
        <taxon>Psychidae</taxon>
        <taxon>Oiketicinae</taxon>
        <taxon>Eumeta</taxon>
    </lineage>
</organism>
<dbReference type="Proteomes" id="UP000299102">
    <property type="component" value="Unassembled WGS sequence"/>
</dbReference>
<protein>
    <submittedName>
        <fullName evidence="2">Uncharacterized protein</fullName>
    </submittedName>
</protein>
<evidence type="ECO:0000256" key="1">
    <source>
        <dbReference type="SAM" id="MobiDB-lite"/>
    </source>
</evidence>
<name>A0A4C1UUA4_EUMVA</name>
<dbReference type="AlphaFoldDB" id="A0A4C1UUA4"/>
<comment type="caution">
    <text evidence="2">The sequence shown here is derived from an EMBL/GenBank/DDBJ whole genome shotgun (WGS) entry which is preliminary data.</text>
</comment>
<evidence type="ECO:0000313" key="2">
    <source>
        <dbReference type="EMBL" id="GBP30018.1"/>
    </source>
</evidence>